<dbReference type="SUPFAM" id="SSF56300">
    <property type="entry name" value="Metallo-dependent phosphatases"/>
    <property type="match status" value="1"/>
</dbReference>
<dbReference type="InterPro" id="IPR029052">
    <property type="entry name" value="Metallo-depent_PP-like"/>
</dbReference>
<dbReference type="RefSeq" id="WP_062626580.1">
    <property type="nucleotide sequence ID" value="NZ_AP018738.1"/>
</dbReference>
<keyword evidence="3" id="KW-1185">Reference proteome</keyword>
<evidence type="ECO:0000259" key="1">
    <source>
        <dbReference type="Pfam" id="PF00149"/>
    </source>
</evidence>
<dbReference type="GO" id="GO:0016787">
    <property type="term" value="F:hydrolase activity"/>
    <property type="evidence" value="ECO:0007669"/>
    <property type="project" value="InterPro"/>
</dbReference>
<dbReference type="AlphaFoldDB" id="A0A2Z6GEJ3"/>
<dbReference type="OrthoDB" id="356681at2"/>
<organism evidence="2 3">
    <name type="scientific">Ferriphaselus amnicola</name>
    <dbReference type="NCBI Taxonomy" id="1188319"/>
    <lineage>
        <taxon>Bacteria</taxon>
        <taxon>Pseudomonadati</taxon>
        <taxon>Pseudomonadota</taxon>
        <taxon>Betaproteobacteria</taxon>
        <taxon>Nitrosomonadales</taxon>
        <taxon>Gallionellaceae</taxon>
        <taxon>Ferriphaselus</taxon>
    </lineage>
</organism>
<gene>
    <name evidence="2" type="ORF">OYT1_ch2475</name>
</gene>
<evidence type="ECO:0000313" key="2">
    <source>
        <dbReference type="EMBL" id="BBE51988.1"/>
    </source>
</evidence>
<evidence type="ECO:0000313" key="3">
    <source>
        <dbReference type="Proteomes" id="UP000033070"/>
    </source>
</evidence>
<feature type="domain" description="Calcineurin-like phosphoesterase" evidence="1">
    <location>
        <begin position="1"/>
        <end position="213"/>
    </location>
</feature>
<dbReference type="PANTHER" id="PTHR37844">
    <property type="entry name" value="SER/THR PROTEIN PHOSPHATASE SUPERFAMILY (AFU_ORTHOLOGUE AFUA_1G14840)"/>
    <property type="match status" value="1"/>
</dbReference>
<accession>A0A2Z6GEJ3</accession>
<reference evidence="2 3" key="1">
    <citation type="submission" date="2018-06" db="EMBL/GenBank/DDBJ databases">
        <title>OYT1 Genome Sequencing.</title>
        <authorList>
            <person name="Kato S."/>
            <person name="Itoh T."/>
            <person name="Ohkuma M."/>
        </authorList>
    </citation>
    <scope>NUCLEOTIDE SEQUENCE [LARGE SCALE GENOMIC DNA]</scope>
    <source>
        <strain evidence="2 3">OYT1</strain>
    </source>
</reference>
<dbReference type="KEGG" id="fam:OYT1_ch2475"/>
<proteinExistence type="predicted"/>
<dbReference type="Pfam" id="PF00149">
    <property type="entry name" value="Metallophos"/>
    <property type="match status" value="1"/>
</dbReference>
<name>A0A2Z6GEJ3_9PROT</name>
<dbReference type="Proteomes" id="UP000033070">
    <property type="component" value="Chromosome"/>
</dbReference>
<dbReference type="Gene3D" id="3.60.21.10">
    <property type="match status" value="1"/>
</dbReference>
<dbReference type="STRING" id="1188319.OYT1_01392"/>
<sequence>MKLHVLSDIHLEFSSFVPPETDADVVILAGDVGKLAGGMYWAARTFAGKRIIYVAGNHEFYGTQRRETVSQLHIASQATGVHLLDDAEVIIDGVRFLGSTLWTDFMLFGADERPYAMRDGMNCLNDFRGAISEGVMTFSPADSVKLHEQSLGWLETKLAEPFDGKTVVVTHHLPSMLSVAERYQSKLLSACFASHLDHLFGKMDVWIHGHTHDSFDYHTHDTRVVCNPRGYVTYRGAENFDFNPGLVIEI</sequence>
<dbReference type="EMBL" id="AP018738">
    <property type="protein sequence ID" value="BBE51988.1"/>
    <property type="molecule type" value="Genomic_DNA"/>
</dbReference>
<dbReference type="InterPro" id="IPR004843">
    <property type="entry name" value="Calcineurin-like_PHP"/>
</dbReference>
<protein>
    <submittedName>
        <fullName evidence="2">3',5'-cyclic adenosine monophosphate phosphodiesterase CpdA</fullName>
    </submittedName>
</protein>
<dbReference type="PANTHER" id="PTHR37844:SF2">
    <property type="entry name" value="SER_THR PROTEIN PHOSPHATASE SUPERFAMILY (AFU_ORTHOLOGUE AFUA_1G14840)"/>
    <property type="match status" value="1"/>
</dbReference>